<protein>
    <submittedName>
        <fullName evidence="1">Uncharacterized protein</fullName>
    </submittedName>
</protein>
<evidence type="ECO:0000313" key="1">
    <source>
        <dbReference type="EMBL" id="MBX67272.1"/>
    </source>
</evidence>
<organism evidence="1">
    <name type="scientific">Rhizophora mucronata</name>
    <name type="common">Asiatic mangrove</name>
    <dbReference type="NCBI Taxonomy" id="61149"/>
    <lineage>
        <taxon>Eukaryota</taxon>
        <taxon>Viridiplantae</taxon>
        <taxon>Streptophyta</taxon>
        <taxon>Embryophyta</taxon>
        <taxon>Tracheophyta</taxon>
        <taxon>Spermatophyta</taxon>
        <taxon>Magnoliopsida</taxon>
        <taxon>eudicotyledons</taxon>
        <taxon>Gunneridae</taxon>
        <taxon>Pentapetalae</taxon>
        <taxon>rosids</taxon>
        <taxon>fabids</taxon>
        <taxon>Malpighiales</taxon>
        <taxon>Rhizophoraceae</taxon>
        <taxon>Rhizophora</taxon>
    </lineage>
</organism>
<reference evidence="1" key="1">
    <citation type="submission" date="2018-02" db="EMBL/GenBank/DDBJ databases">
        <title>Rhizophora mucronata_Transcriptome.</title>
        <authorList>
            <person name="Meera S.P."/>
            <person name="Sreeshan A."/>
            <person name="Augustine A."/>
        </authorList>
    </citation>
    <scope>NUCLEOTIDE SEQUENCE</scope>
    <source>
        <tissue evidence="1">Leaf</tissue>
    </source>
</reference>
<dbReference type="AlphaFoldDB" id="A0A2P2QJV8"/>
<accession>A0A2P2QJV8</accession>
<name>A0A2P2QJV8_RHIMU</name>
<dbReference type="EMBL" id="GGEC01086788">
    <property type="protein sequence ID" value="MBX67272.1"/>
    <property type="molecule type" value="Transcribed_RNA"/>
</dbReference>
<proteinExistence type="predicted"/>
<sequence>MPGSKQFNWYDFEGLIKEIASSEVARD</sequence>